<dbReference type="GO" id="GO:0008379">
    <property type="term" value="F:thioredoxin peroxidase activity"/>
    <property type="evidence" value="ECO:0007669"/>
    <property type="project" value="TreeGrafter"/>
</dbReference>
<dbReference type="PROSITE" id="PS51352">
    <property type="entry name" value="THIOREDOXIN_2"/>
    <property type="match status" value="1"/>
</dbReference>
<comment type="function">
    <text evidence="1">Thiol-specific peroxidase that catalyzes the reduction of hydrogen peroxide and organic hydroperoxides to water and alcohols, respectively. Plays a role in cell protection against oxidative stress by detoxifying peroxides and as sensor of hydrogen peroxide-mediated signaling events.</text>
</comment>
<keyword evidence="8" id="KW-0676">Redox-active center</keyword>
<evidence type="ECO:0000256" key="1">
    <source>
        <dbReference type="ARBA" id="ARBA00003330"/>
    </source>
</evidence>
<gene>
    <name evidence="15" type="ORF">SCALIN_C22_0190</name>
</gene>
<evidence type="ECO:0000256" key="6">
    <source>
        <dbReference type="ARBA" id="ARBA00023002"/>
    </source>
</evidence>
<feature type="domain" description="Thioredoxin" evidence="14">
    <location>
        <begin position="2"/>
        <end position="163"/>
    </location>
</feature>
<dbReference type="Pfam" id="PF00578">
    <property type="entry name" value="AhpC-TSA"/>
    <property type="match status" value="1"/>
</dbReference>
<dbReference type="GO" id="GO:0034599">
    <property type="term" value="P:cellular response to oxidative stress"/>
    <property type="evidence" value="ECO:0007669"/>
    <property type="project" value="TreeGrafter"/>
</dbReference>
<dbReference type="InterPro" id="IPR050924">
    <property type="entry name" value="Peroxiredoxin_BCP/PrxQ"/>
</dbReference>
<dbReference type="PANTHER" id="PTHR42801:SF4">
    <property type="entry name" value="AHPC_TSA FAMILY PROTEIN"/>
    <property type="match status" value="1"/>
</dbReference>
<evidence type="ECO:0000256" key="11">
    <source>
        <dbReference type="ARBA" id="ARBA00042639"/>
    </source>
</evidence>
<comment type="caution">
    <text evidence="15">The sequence shown here is derived from an EMBL/GenBank/DDBJ whole genome shotgun (WGS) entry which is preliminary data.</text>
</comment>
<evidence type="ECO:0000256" key="7">
    <source>
        <dbReference type="ARBA" id="ARBA00023157"/>
    </source>
</evidence>
<evidence type="ECO:0000256" key="8">
    <source>
        <dbReference type="ARBA" id="ARBA00023284"/>
    </source>
</evidence>
<dbReference type="FunFam" id="3.40.30.10:FF:000007">
    <property type="entry name" value="Thioredoxin-dependent thiol peroxidase"/>
    <property type="match status" value="1"/>
</dbReference>
<keyword evidence="6" id="KW-0560">Oxidoreductase</keyword>
<evidence type="ECO:0000256" key="10">
    <source>
        <dbReference type="ARBA" id="ARBA00038489"/>
    </source>
</evidence>
<keyword evidence="5" id="KW-0049">Antioxidant</keyword>
<accession>A0A286U024</accession>
<evidence type="ECO:0000256" key="4">
    <source>
        <dbReference type="ARBA" id="ARBA00022559"/>
    </source>
</evidence>
<evidence type="ECO:0000259" key="14">
    <source>
        <dbReference type="PROSITE" id="PS51352"/>
    </source>
</evidence>
<protein>
    <recommendedName>
        <fullName evidence="3">thioredoxin-dependent peroxiredoxin</fullName>
        <ecNumber evidence="3">1.11.1.24</ecNumber>
    </recommendedName>
    <alternativeName>
        <fullName evidence="9">Thioredoxin peroxidase</fullName>
    </alternativeName>
    <alternativeName>
        <fullName evidence="11">Thioredoxin-dependent peroxiredoxin Bcp</fullName>
    </alternativeName>
</protein>
<comment type="subunit">
    <text evidence="2">Monomer.</text>
</comment>
<evidence type="ECO:0000256" key="13">
    <source>
        <dbReference type="PIRSR" id="PIRSR000239-1"/>
    </source>
</evidence>
<dbReference type="InterPro" id="IPR036249">
    <property type="entry name" value="Thioredoxin-like_sf"/>
</dbReference>
<dbReference type="Gene3D" id="3.40.30.10">
    <property type="entry name" value="Glutaredoxin"/>
    <property type="match status" value="1"/>
</dbReference>
<dbReference type="InterPro" id="IPR013766">
    <property type="entry name" value="Thioredoxin_domain"/>
</dbReference>
<proteinExistence type="inferred from homology"/>
<evidence type="ECO:0000256" key="9">
    <source>
        <dbReference type="ARBA" id="ARBA00032824"/>
    </source>
</evidence>
<evidence type="ECO:0000313" key="16">
    <source>
        <dbReference type="Proteomes" id="UP000218542"/>
    </source>
</evidence>
<dbReference type="EMBL" id="BAOS01000022">
    <property type="protein sequence ID" value="GAX61476.1"/>
    <property type="molecule type" value="Genomic_DNA"/>
</dbReference>
<keyword evidence="16" id="KW-1185">Reference proteome</keyword>
<dbReference type="SUPFAM" id="SSF52833">
    <property type="entry name" value="Thioredoxin-like"/>
    <property type="match status" value="1"/>
</dbReference>
<reference evidence="16" key="1">
    <citation type="journal article" date="2017" name="Environ. Microbiol. Rep.">
        <title>Genetic Diversity of Marine Anaerobic Ammonium-Oxidizing Bacteria as Revealed by Genomic and Proteomic Analyses of 'Candidatus Scalindua japonica'.</title>
        <authorList>
            <person name="Oshiki M."/>
            <person name="Mizuto K."/>
            <person name="Kimura Z."/>
            <person name="Kindaichi T."/>
            <person name="Satoh H."/>
            <person name="Okabe S."/>
        </authorList>
    </citation>
    <scope>NUCLEOTIDE SEQUENCE [LARGE SCALE GENOMIC DNA]</scope>
    <source>
        <strain evidence="16">husup-a2</strain>
    </source>
</reference>
<sequence>MIKVGTKAPDFCLKDHGDNEVSLKDNKDKWIILYFYPKDNTSGCTKEACDFTETIQDYKGLNAVIVGISPDSTESHRRFIEKQGLGITLLSDPDKKVHKAYGAWGIKKNYGKEYEGVIRSTFIISPEGEIAEAWSKVKVRVKRKNGETRHVDIVKERLKELQSE</sequence>
<dbReference type="CDD" id="cd03017">
    <property type="entry name" value="PRX_BCP"/>
    <property type="match status" value="1"/>
</dbReference>
<dbReference type="GO" id="GO:0045454">
    <property type="term" value="P:cell redox homeostasis"/>
    <property type="evidence" value="ECO:0007669"/>
    <property type="project" value="TreeGrafter"/>
</dbReference>
<dbReference type="OrthoDB" id="9812811at2"/>
<evidence type="ECO:0000256" key="2">
    <source>
        <dbReference type="ARBA" id="ARBA00011245"/>
    </source>
</evidence>
<comment type="similarity">
    <text evidence="10">Belongs to the peroxiredoxin family. BCP/PrxQ subfamily.</text>
</comment>
<dbReference type="PANTHER" id="PTHR42801">
    <property type="entry name" value="THIOREDOXIN-DEPENDENT PEROXIDE REDUCTASE"/>
    <property type="match status" value="1"/>
</dbReference>
<organism evidence="15 16">
    <name type="scientific">Candidatus Scalindua japonica</name>
    <dbReference type="NCBI Taxonomy" id="1284222"/>
    <lineage>
        <taxon>Bacteria</taxon>
        <taxon>Pseudomonadati</taxon>
        <taxon>Planctomycetota</taxon>
        <taxon>Candidatus Brocadiia</taxon>
        <taxon>Candidatus Brocadiales</taxon>
        <taxon>Candidatus Scalinduaceae</taxon>
        <taxon>Candidatus Scalindua</taxon>
    </lineage>
</organism>
<dbReference type="Proteomes" id="UP000218542">
    <property type="component" value="Unassembled WGS sequence"/>
</dbReference>
<evidence type="ECO:0000256" key="12">
    <source>
        <dbReference type="ARBA" id="ARBA00049091"/>
    </source>
</evidence>
<keyword evidence="7" id="KW-1015">Disulfide bond</keyword>
<keyword evidence="4" id="KW-0575">Peroxidase</keyword>
<feature type="active site" description="Cysteine sulfenic acid (-SOH) intermediate; for peroxidase activity" evidence="13">
    <location>
        <position position="44"/>
    </location>
</feature>
<dbReference type="RefSeq" id="WP_096894864.1">
    <property type="nucleotide sequence ID" value="NZ_BAOS01000022.1"/>
</dbReference>
<name>A0A286U024_9BACT</name>
<dbReference type="InterPro" id="IPR000866">
    <property type="entry name" value="AhpC/TSA"/>
</dbReference>
<dbReference type="InterPro" id="IPR024706">
    <property type="entry name" value="Peroxiredoxin_AhpC-typ"/>
</dbReference>
<dbReference type="GO" id="GO:0005737">
    <property type="term" value="C:cytoplasm"/>
    <property type="evidence" value="ECO:0007669"/>
    <property type="project" value="TreeGrafter"/>
</dbReference>
<dbReference type="PIRSF" id="PIRSF000239">
    <property type="entry name" value="AHPC"/>
    <property type="match status" value="1"/>
</dbReference>
<dbReference type="EC" id="1.11.1.24" evidence="3"/>
<dbReference type="AlphaFoldDB" id="A0A286U024"/>
<evidence type="ECO:0000256" key="3">
    <source>
        <dbReference type="ARBA" id="ARBA00013017"/>
    </source>
</evidence>
<comment type="catalytic activity">
    <reaction evidence="12">
        <text>a hydroperoxide + [thioredoxin]-dithiol = an alcohol + [thioredoxin]-disulfide + H2O</text>
        <dbReference type="Rhea" id="RHEA:62620"/>
        <dbReference type="Rhea" id="RHEA-COMP:10698"/>
        <dbReference type="Rhea" id="RHEA-COMP:10700"/>
        <dbReference type="ChEBI" id="CHEBI:15377"/>
        <dbReference type="ChEBI" id="CHEBI:29950"/>
        <dbReference type="ChEBI" id="CHEBI:30879"/>
        <dbReference type="ChEBI" id="CHEBI:35924"/>
        <dbReference type="ChEBI" id="CHEBI:50058"/>
        <dbReference type="EC" id="1.11.1.24"/>
    </reaction>
</comment>
<evidence type="ECO:0000256" key="5">
    <source>
        <dbReference type="ARBA" id="ARBA00022862"/>
    </source>
</evidence>
<evidence type="ECO:0000313" key="15">
    <source>
        <dbReference type="EMBL" id="GAX61476.1"/>
    </source>
</evidence>